<keyword evidence="6 15" id="KW-0808">Transferase</keyword>
<dbReference type="GO" id="GO:0004496">
    <property type="term" value="F:mevalonate kinase activity"/>
    <property type="evidence" value="ECO:0007669"/>
    <property type="project" value="UniProtKB-EC"/>
</dbReference>
<evidence type="ECO:0000256" key="10">
    <source>
        <dbReference type="ARBA" id="ARBA00022842"/>
    </source>
</evidence>
<dbReference type="EC" id="2.7.1.36" evidence="3"/>
<dbReference type="Gene3D" id="3.30.230.10">
    <property type="match status" value="1"/>
</dbReference>
<dbReference type="PRINTS" id="PR00959">
    <property type="entry name" value="MEVGALKINASE"/>
</dbReference>
<dbReference type="RefSeq" id="WP_067322996.1">
    <property type="nucleotide sequence ID" value="NZ_CBCRWS010000045.1"/>
</dbReference>
<gene>
    <name evidence="15" type="primary">mvk</name>
    <name evidence="15" type="ORF">HP397_04945</name>
</gene>
<feature type="domain" description="GHMP kinase C-terminal" evidence="14">
    <location>
        <begin position="188"/>
        <end position="267"/>
    </location>
</feature>
<dbReference type="Pfam" id="PF00288">
    <property type="entry name" value="GHMP_kinases_N"/>
    <property type="match status" value="1"/>
</dbReference>
<dbReference type="GO" id="GO:0019287">
    <property type="term" value="P:isopentenyl diphosphate biosynthetic process, mevalonate pathway"/>
    <property type="evidence" value="ECO:0007669"/>
    <property type="project" value="UniProtKB-UniPathway"/>
</dbReference>
<keyword evidence="9" id="KW-0067">ATP-binding</keyword>
<evidence type="ECO:0000256" key="6">
    <source>
        <dbReference type="ARBA" id="ARBA00022679"/>
    </source>
</evidence>
<dbReference type="InterPro" id="IPR006204">
    <property type="entry name" value="GHMP_kinase_N_dom"/>
</dbReference>
<evidence type="ECO:0000256" key="11">
    <source>
        <dbReference type="ARBA" id="ARBA00023098"/>
    </source>
</evidence>
<evidence type="ECO:0000256" key="9">
    <source>
        <dbReference type="ARBA" id="ARBA00022840"/>
    </source>
</evidence>
<comment type="subcellular location">
    <subcellularLocation>
        <location evidence="1">Cytoplasm</location>
    </subcellularLocation>
</comment>
<comment type="caution">
    <text evidence="15">The sequence shown here is derived from an EMBL/GenBank/DDBJ whole genome shotgun (WGS) entry which is preliminary data.</text>
</comment>
<dbReference type="InterPro" id="IPR006203">
    <property type="entry name" value="GHMP_knse_ATP-bd_CS"/>
</dbReference>
<dbReference type="NCBIfam" id="TIGR00549">
    <property type="entry name" value="mevalon_kin"/>
    <property type="match status" value="1"/>
</dbReference>
<sequence>MAHGKVILFGEHSVVYGKNAIAMHLKSVKMEAKITTINTNENVHVKHIKEYIKSNYNILDEVYVEINSNIPRARGLGSSAALAVSVARAFKERYNLTDENVFDIVNESERWAHGNPSGIDIAVILNEKNVLFNKKEGIRNIDIDLNSKLLIIDSGIKGSTKKAVSMVSNNLDEYKGYIEKLGKITDDAIAAIVKKNLKLLGELMNSSHNLLRNMNLSNDVIENIINICNEYALGSKITGAGLGGCVIALIENEEKAYKLINILKEKGVSNIWLEDI</sequence>
<comment type="pathway">
    <text evidence="12">Isoprenoid biosynthesis; isopentenyl diphosphate biosynthesis via mevalonate pathway; isopentenyl diphosphate from (R)-mevalonate: step 1/3.</text>
</comment>
<evidence type="ECO:0000313" key="15">
    <source>
        <dbReference type="EMBL" id="NYV28151.1"/>
    </source>
</evidence>
<feature type="domain" description="GHMP kinase N-terminal" evidence="13">
    <location>
        <begin position="46"/>
        <end position="125"/>
    </location>
</feature>
<evidence type="ECO:0000313" key="16">
    <source>
        <dbReference type="Proteomes" id="UP000526184"/>
    </source>
</evidence>
<comment type="similarity">
    <text evidence="2">Belongs to the GHMP kinase family. Mevalonate kinase subfamily.</text>
</comment>
<dbReference type="PANTHER" id="PTHR43290:SF2">
    <property type="entry name" value="MEVALONATE KINASE"/>
    <property type="match status" value="1"/>
</dbReference>
<evidence type="ECO:0000256" key="8">
    <source>
        <dbReference type="ARBA" id="ARBA00022777"/>
    </source>
</evidence>
<evidence type="ECO:0000256" key="7">
    <source>
        <dbReference type="ARBA" id="ARBA00022741"/>
    </source>
</evidence>
<keyword evidence="4" id="KW-0963">Cytoplasm</keyword>
<dbReference type="OrthoDB" id="9764892at2"/>
<accession>A0A7Z0PF98</accession>
<evidence type="ECO:0000259" key="13">
    <source>
        <dbReference type="Pfam" id="PF00288"/>
    </source>
</evidence>
<name>A0A7Z0PF98_9FUSO</name>
<evidence type="ECO:0000256" key="3">
    <source>
        <dbReference type="ARBA" id="ARBA00012103"/>
    </source>
</evidence>
<dbReference type="GO" id="GO:0005524">
    <property type="term" value="F:ATP binding"/>
    <property type="evidence" value="ECO:0007669"/>
    <property type="project" value="UniProtKB-KW"/>
</dbReference>
<dbReference type="InterPro" id="IPR006205">
    <property type="entry name" value="Mev_gal_kin"/>
</dbReference>
<dbReference type="SUPFAM" id="SSF55060">
    <property type="entry name" value="GHMP Kinase, C-terminal domain"/>
    <property type="match status" value="1"/>
</dbReference>
<dbReference type="PANTHER" id="PTHR43290">
    <property type="entry name" value="MEVALONATE KINASE"/>
    <property type="match status" value="1"/>
</dbReference>
<dbReference type="InterPro" id="IPR020568">
    <property type="entry name" value="Ribosomal_Su5_D2-typ_SF"/>
</dbReference>
<evidence type="ECO:0000256" key="5">
    <source>
        <dbReference type="ARBA" id="ARBA00022516"/>
    </source>
</evidence>
<reference evidence="15 16" key="1">
    <citation type="submission" date="2020-05" db="EMBL/GenBank/DDBJ databases">
        <title>Streptobacillus felis strain LHL191014123.</title>
        <authorList>
            <person name="Fawzy A."/>
            <person name="Rau J."/>
            <person name="Risse K."/>
            <person name="Schauerte N."/>
            <person name="Geiger C."/>
            <person name="Blom J."/>
            <person name="Imirzalioglu C."/>
            <person name="Falgenhauer J."/>
            <person name="Bach A."/>
            <person name="Herden C."/>
            <person name="Eisenberg T."/>
        </authorList>
    </citation>
    <scope>NUCLEOTIDE SEQUENCE [LARGE SCALE GENOMIC DNA]</scope>
    <source>
        <strain evidence="15 16">LHL191014123</strain>
    </source>
</reference>
<protein>
    <recommendedName>
        <fullName evidence="3">mevalonate kinase</fullName>
        <ecNumber evidence="3">2.7.1.36</ecNumber>
    </recommendedName>
</protein>
<dbReference type="InterPro" id="IPR036554">
    <property type="entry name" value="GHMP_kinase_C_sf"/>
</dbReference>
<evidence type="ECO:0000256" key="1">
    <source>
        <dbReference type="ARBA" id="ARBA00004496"/>
    </source>
</evidence>
<keyword evidence="16" id="KW-1185">Reference proteome</keyword>
<dbReference type="GO" id="GO:0005829">
    <property type="term" value="C:cytosol"/>
    <property type="evidence" value="ECO:0007669"/>
    <property type="project" value="TreeGrafter"/>
</dbReference>
<dbReference type="UniPathway" id="UPA00057">
    <property type="reaction ID" value="UER00098"/>
</dbReference>
<keyword evidence="10" id="KW-0460">Magnesium</keyword>
<organism evidence="15 16">
    <name type="scientific">Streptobacillus felis</name>
    <dbReference type="NCBI Taxonomy" id="1384509"/>
    <lineage>
        <taxon>Bacteria</taxon>
        <taxon>Fusobacteriati</taxon>
        <taxon>Fusobacteriota</taxon>
        <taxon>Fusobacteriia</taxon>
        <taxon>Fusobacteriales</taxon>
        <taxon>Leptotrichiaceae</taxon>
        <taxon>Streptobacillus</taxon>
    </lineage>
</organism>
<keyword evidence="7" id="KW-0547">Nucleotide-binding</keyword>
<proteinExistence type="inferred from homology"/>
<keyword evidence="8 15" id="KW-0418">Kinase</keyword>
<keyword evidence="5" id="KW-0444">Lipid biosynthesis</keyword>
<dbReference type="SUPFAM" id="SSF54211">
    <property type="entry name" value="Ribosomal protein S5 domain 2-like"/>
    <property type="match status" value="1"/>
</dbReference>
<evidence type="ECO:0000259" key="14">
    <source>
        <dbReference type="Pfam" id="PF08544"/>
    </source>
</evidence>
<dbReference type="InterPro" id="IPR013750">
    <property type="entry name" value="GHMP_kinase_C_dom"/>
</dbReference>
<dbReference type="PROSITE" id="PS00627">
    <property type="entry name" value="GHMP_KINASES_ATP"/>
    <property type="match status" value="1"/>
</dbReference>
<evidence type="ECO:0000256" key="2">
    <source>
        <dbReference type="ARBA" id="ARBA00006495"/>
    </source>
</evidence>
<dbReference type="Proteomes" id="UP000526184">
    <property type="component" value="Unassembled WGS sequence"/>
</dbReference>
<evidence type="ECO:0000256" key="4">
    <source>
        <dbReference type="ARBA" id="ARBA00022490"/>
    </source>
</evidence>
<evidence type="ECO:0000256" key="12">
    <source>
        <dbReference type="ARBA" id="ARBA00029438"/>
    </source>
</evidence>
<keyword evidence="11" id="KW-0443">Lipid metabolism</keyword>
<dbReference type="Pfam" id="PF08544">
    <property type="entry name" value="GHMP_kinases_C"/>
    <property type="match status" value="1"/>
</dbReference>
<dbReference type="InterPro" id="IPR014721">
    <property type="entry name" value="Ribsml_uS5_D2-typ_fold_subgr"/>
</dbReference>
<dbReference type="Gene3D" id="3.30.70.890">
    <property type="entry name" value="GHMP kinase, C-terminal domain"/>
    <property type="match status" value="1"/>
</dbReference>
<dbReference type="AlphaFoldDB" id="A0A7Z0PF98"/>
<dbReference type="EMBL" id="JABMKT010000023">
    <property type="protein sequence ID" value="NYV28151.1"/>
    <property type="molecule type" value="Genomic_DNA"/>
</dbReference>